<proteinExistence type="predicted"/>
<gene>
    <name evidence="1" type="ordered locus">FraEuI1c_2864</name>
</gene>
<dbReference type="AlphaFoldDB" id="E3J911"/>
<dbReference type="eggNOG" id="ENOG5032E0M">
    <property type="taxonomic scope" value="Bacteria"/>
</dbReference>
<dbReference type="EMBL" id="CP002299">
    <property type="protein sequence ID" value="ADP80890.1"/>
    <property type="molecule type" value="Genomic_DNA"/>
</dbReference>
<dbReference type="STRING" id="298654.FraEuI1c_2864"/>
<dbReference type="InParanoid" id="E3J911"/>
<dbReference type="OrthoDB" id="7477117at2"/>
<dbReference type="Proteomes" id="UP000002484">
    <property type="component" value="Chromosome"/>
</dbReference>
<evidence type="ECO:0000313" key="2">
    <source>
        <dbReference type="Proteomes" id="UP000002484"/>
    </source>
</evidence>
<reference evidence="1 2" key="1">
    <citation type="submission" date="2010-10" db="EMBL/GenBank/DDBJ databases">
        <title>Complete sequence of Frankia sp. EuI1c.</title>
        <authorList>
            <consortium name="US DOE Joint Genome Institute"/>
            <person name="Lucas S."/>
            <person name="Copeland A."/>
            <person name="Lapidus A."/>
            <person name="Cheng J.-F."/>
            <person name="Bruce D."/>
            <person name="Goodwin L."/>
            <person name="Pitluck S."/>
            <person name="Chertkov O."/>
            <person name="Detter J.C."/>
            <person name="Han C."/>
            <person name="Tapia R."/>
            <person name="Land M."/>
            <person name="Hauser L."/>
            <person name="Jeffries C."/>
            <person name="Kyrpides N."/>
            <person name="Ivanova N."/>
            <person name="Mikhailova N."/>
            <person name="Beauchemin N."/>
            <person name="Sen A."/>
            <person name="Sur S.A."/>
            <person name="Gtari M."/>
            <person name="Wall L."/>
            <person name="Tisa L."/>
            <person name="Woyke T."/>
        </authorList>
    </citation>
    <scope>NUCLEOTIDE SEQUENCE [LARGE SCALE GENOMIC DNA]</scope>
    <source>
        <strain evidence="2">DSM 45817 / CECT 9037 / EuI1c</strain>
    </source>
</reference>
<dbReference type="KEGG" id="fri:FraEuI1c_2864"/>
<organism evidence="1 2">
    <name type="scientific">Pseudofrankia inefficax (strain DSM 45817 / CECT 9037 / DDB 130130 / EuI1c)</name>
    <name type="common">Frankia inefficax</name>
    <dbReference type="NCBI Taxonomy" id="298654"/>
    <lineage>
        <taxon>Bacteria</taxon>
        <taxon>Bacillati</taxon>
        <taxon>Actinomycetota</taxon>
        <taxon>Actinomycetes</taxon>
        <taxon>Frankiales</taxon>
        <taxon>Frankiaceae</taxon>
        <taxon>Pseudofrankia</taxon>
    </lineage>
</organism>
<keyword evidence="2" id="KW-1185">Reference proteome</keyword>
<accession>E3J911</accession>
<dbReference type="HOGENOM" id="CLU_162024_0_0_11"/>
<name>E3J911_PSEI1</name>
<protein>
    <submittedName>
        <fullName evidence="1">Uncharacterized protein</fullName>
    </submittedName>
</protein>
<dbReference type="RefSeq" id="WP_013424008.1">
    <property type="nucleotide sequence ID" value="NC_014666.1"/>
</dbReference>
<sequence>MSQGQLPPGFEALEPFTGHWVADTRGQRVGLRVRSRLPELEAFYDVAKELLAPALGYLDARPLADLGEADARLLGLVLALPQVALAVEQQRDAEAAHARVQARFVVDRTSADFGQSASPSATC</sequence>
<evidence type="ECO:0000313" key="1">
    <source>
        <dbReference type="EMBL" id="ADP80890.1"/>
    </source>
</evidence>